<keyword evidence="1" id="KW-0805">Transcription regulation</keyword>
<dbReference type="Proteomes" id="UP000231693">
    <property type="component" value="Unassembled WGS sequence"/>
</dbReference>
<dbReference type="SUPFAM" id="SSF46689">
    <property type="entry name" value="Homeodomain-like"/>
    <property type="match status" value="1"/>
</dbReference>
<organism evidence="6 7">
    <name type="scientific">Sediminihabitans luteus</name>
    <dbReference type="NCBI Taxonomy" id="1138585"/>
    <lineage>
        <taxon>Bacteria</taxon>
        <taxon>Bacillati</taxon>
        <taxon>Actinomycetota</taxon>
        <taxon>Actinomycetes</taxon>
        <taxon>Micrococcales</taxon>
        <taxon>Cellulomonadaceae</taxon>
        <taxon>Sediminihabitans</taxon>
    </lineage>
</organism>
<dbReference type="AlphaFoldDB" id="A0A2M9CC65"/>
<dbReference type="InterPro" id="IPR001647">
    <property type="entry name" value="HTH_TetR"/>
</dbReference>
<dbReference type="InterPro" id="IPR023772">
    <property type="entry name" value="DNA-bd_HTH_TetR-type_CS"/>
</dbReference>
<dbReference type="GO" id="GO:0000976">
    <property type="term" value="F:transcription cis-regulatory region binding"/>
    <property type="evidence" value="ECO:0007669"/>
    <property type="project" value="TreeGrafter"/>
</dbReference>
<comment type="caution">
    <text evidence="6">The sequence shown here is derived from an EMBL/GenBank/DDBJ whole genome shotgun (WGS) entry which is preliminary data.</text>
</comment>
<evidence type="ECO:0000256" key="2">
    <source>
        <dbReference type="ARBA" id="ARBA00023125"/>
    </source>
</evidence>
<evidence type="ECO:0000256" key="4">
    <source>
        <dbReference type="PROSITE-ProRule" id="PRU00335"/>
    </source>
</evidence>
<dbReference type="InterPro" id="IPR050109">
    <property type="entry name" value="HTH-type_TetR-like_transc_reg"/>
</dbReference>
<dbReference type="RefSeq" id="WP_100423931.1">
    <property type="nucleotide sequence ID" value="NZ_BOOX01000008.1"/>
</dbReference>
<proteinExistence type="predicted"/>
<name>A0A2M9CC65_9CELL</name>
<dbReference type="Gene3D" id="1.10.357.10">
    <property type="entry name" value="Tetracycline Repressor, domain 2"/>
    <property type="match status" value="1"/>
</dbReference>
<dbReference type="EMBL" id="PGFE01000006">
    <property type="protein sequence ID" value="PJJ68972.1"/>
    <property type="molecule type" value="Genomic_DNA"/>
</dbReference>
<reference evidence="6 7" key="1">
    <citation type="submission" date="2017-11" db="EMBL/GenBank/DDBJ databases">
        <title>Genomic Encyclopedia of Archaeal and Bacterial Type Strains, Phase II (KMG-II): From Individual Species to Whole Genera.</title>
        <authorList>
            <person name="Goeker M."/>
        </authorList>
    </citation>
    <scope>NUCLEOTIDE SEQUENCE [LARGE SCALE GENOMIC DNA]</scope>
    <source>
        <strain evidence="6 7">DSM 25478</strain>
    </source>
</reference>
<keyword evidence="2 4" id="KW-0238">DNA-binding</keyword>
<evidence type="ECO:0000313" key="6">
    <source>
        <dbReference type="EMBL" id="PJJ68972.1"/>
    </source>
</evidence>
<dbReference type="PANTHER" id="PTHR30055">
    <property type="entry name" value="HTH-TYPE TRANSCRIPTIONAL REGULATOR RUTR"/>
    <property type="match status" value="1"/>
</dbReference>
<accession>A0A2M9CC65</accession>
<dbReference type="GO" id="GO:0003700">
    <property type="term" value="F:DNA-binding transcription factor activity"/>
    <property type="evidence" value="ECO:0007669"/>
    <property type="project" value="TreeGrafter"/>
</dbReference>
<evidence type="ECO:0000256" key="3">
    <source>
        <dbReference type="ARBA" id="ARBA00023163"/>
    </source>
</evidence>
<feature type="DNA-binding region" description="H-T-H motif" evidence="4">
    <location>
        <begin position="39"/>
        <end position="58"/>
    </location>
</feature>
<sequence>MQRTDRAPGLRERKKAQRREALVAATHDLVRERGLDNVTVDEICAAVGVSTRTFFNYFPSKDDAVLGNSRQEIPDAASLEFVQGGPTGDLVTDIGHLLVVALDVPVLSTERLADVYDVVSREPRLLAHQMAWMEQQRVTYQELLEARRDVVPSPHDPELVALVLTGLIRAAFTRWHHAGGNGPPSAFVAEVVAECRALLAPDQAP</sequence>
<protein>
    <submittedName>
        <fullName evidence="6">TetR family transcriptional regulator</fullName>
    </submittedName>
</protein>
<keyword evidence="7" id="KW-1185">Reference proteome</keyword>
<dbReference type="InterPro" id="IPR009057">
    <property type="entry name" value="Homeodomain-like_sf"/>
</dbReference>
<evidence type="ECO:0000256" key="1">
    <source>
        <dbReference type="ARBA" id="ARBA00023015"/>
    </source>
</evidence>
<gene>
    <name evidence="6" type="ORF">CLV28_2779</name>
</gene>
<dbReference type="Pfam" id="PF00440">
    <property type="entry name" value="TetR_N"/>
    <property type="match status" value="1"/>
</dbReference>
<keyword evidence="3" id="KW-0804">Transcription</keyword>
<evidence type="ECO:0000259" key="5">
    <source>
        <dbReference type="PROSITE" id="PS50977"/>
    </source>
</evidence>
<dbReference type="PROSITE" id="PS50977">
    <property type="entry name" value="HTH_TETR_2"/>
    <property type="match status" value="1"/>
</dbReference>
<dbReference type="PROSITE" id="PS01081">
    <property type="entry name" value="HTH_TETR_1"/>
    <property type="match status" value="1"/>
</dbReference>
<evidence type="ECO:0000313" key="7">
    <source>
        <dbReference type="Proteomes" id="UP000231693"/>
    </source>
</evidence>
<dbReference type="OrthoDB" id="8688418at2"/>
<dbReference type="PANTHER" id="PTHR30055:SF238">
    <property type="entry name" value="MYCOFACTOCIN BIOSYNTHESIS TRANSCRIPTIONAL REGULATOR MFTR-RELATED"/>
    <property type="match status" value="1"/>
</dbReference>
<feature type="domain" description="HTH tetR-type" evidence="5">
    <location>
        <begin position="16"/>
        <end position="76"/>
    </location>
</feature>